<dbReference type="GO" id="GO:0000724">
    <property type="term" value="P:double-strand break repair via homologous recombination"/>
    <property type="evidence" value="ECO:0007669"/>
    <property type="project" value="TreeGrafter"/>
</dbReference>
<dbReference type="GO" id="GO:0005657">
    <property type="term" value="C:replication fork"/>
    <property type="evidence" value="ECO:0007669"/>
    <property type="project" value="TreeGrafter"/>
</dbReference>
<dbReference type="Gene3D" id="3.40.50.300">
    <property type="entry name" value="P-loop containing nucleotide triphosphate hydrolases"/>
    <property type="match status" value="1"/>
</dbReference>
<gene>
    <name evidence="3" type="ORF">EPUL_004091</name>
</gene>
<dbReference type="EMBL" id="PEDP01000453">
    <property type="protein sequence ID" value="POS85935.1"/>
    <property type="molecule type" value="Genomic_DNA"/>
</dbReference>
<comment type="caution">
    <text evidence="3">The sequence shown here is derived from an EMBL/GenBank/DDBJ whole genome shotgun (WGS) entry which is preliminary data.</text>
</comment>
<dbReference type="Proteomes" id="UP000237438">
    <property type="component" value="Unassembled WGS sequence"/>
</dbReference>
<evidence type="ECO:0008006" key="5">
    <source>
        <dbReference type="Google" id="ProtNLM"/>
    </source>
</evidence>
<dbReference type="GO" id="GO:0000400">
    <property type="term" value="F:four-way junction DNA binding"/>
    <property type="evidence" value="ECO:0007669"/>
    <property type="project" value="TreeGrafter"/>
</dbReference>
<dbReference type="PANTHER" id="PTHR46457">
    <property type="entry name" value="DNA REPAIR PROTEIN RAD51 HOMOLOG 4"/>
    <property type="match status" value="1"/>
</dbReference>
<keyword evidence="4" id="KW-1185">Reference proteome</keyword>
<dbReference type="GO" id="GO:0005815">
    <property type="term" value="C:microtubule organizing center"/>
    <property type="evidence" value="ECO:0007669"/>
    <property type="project" value="TreeGrafter"/>
</dbReference>
<name>A0A2S4PV97_9PEZI</name>
<evidence type="ECO:0000313" key="4">
    <source>
        <dbReference type="Proteomes" id="UP000237438"/>
    </source>
</evidence>
<dbReference type="GO" id="GO:0007131">
    <property type="term" value="P:reciprocal meiotic recombination"/>
    <property type="evidence" value="ECO:0007669"/>
    <property type="project" value="TreeGrafter"/>
</dbReference>
<organism evidence="3 4">
    <name type="scientific">Erysiphe pulchra</name>
    <dbReference type="NCBI Taxonomy" id="225359"/>
    <lineage>
        <taxon>Eukaryota</taxon>
        <taxon>Fungi</taxon>
        <taxon>Dikarya</taxon>
        <taxon>Ascomycota</taxon>
        <taxon>Pezizomycotina</taxon>
        <taxon>Leotiomycetes</taxon>
        <taxon>Erysiphales</taxon>
        <taxon>Erysiphaceae</taxon>
        <taxon>Erysiphe</taxon>
    </lineage>
</organism>
<keyword evidence="2" id="KW-0539">Nucleus</keyword>
<dbReference type="GO" id="GO:0000723">
    <property type="term" value="P:telomere maintenance"/>
    <property type="evidence" value="ECO:0007669"/>
    <property type="project" value="TreeGrafter"/>
</dbReference>
<protein>
    <recommendedName>
        <fullName evidence="5">DNA recombination and repair protein Rad51-like C-terminal domain-containing protein</fullName>
    </recommendedName>
</protein>
<evidence type="ECO:0000256" key="2">
    <source>
        <dbReference type="ARBA" id="ARBA00023242"/>
    </source>
</evidence>
<dbReference type="GO" id="GO:0042148">
    <property type="term" value="P:DNA strand invasion"/>
    <property type="evidence" value="ECO:0007669"/>
    <property type="project" value="TreeGrafter"/>
</dbReference>
<comment type="subcellular location">
    <subcellularLocation>
        <location evidence="1">Nucleus</location>
    </subcellularLocation>
</comment>
<dbReference type="GO" id="GO:0033063">
    <property type="term" value="C:Rad51B-Rad51C-Rad51D-XRCC2 complex"/>
    <property type="evidence" value="ECO:0007669"/>
    <property type="project" value="TreeGrafter"/>
</dbReference>
<dbReference type="STRING" id="225359.A0A2S4PV97"/>
<proteinExistence type="predicted"/>
<dbReference type="PANTHER" id="PTHR46457:SF1">
    <property type="entry name" value="DNA REPAIR PROTEIN RAD51 HOMOLOG 4"/>
    <property type="match status" value="1"/>
</dbReference>
<dbReference type="OrthoDB" id="336321at2759"/>
<dbReference type="AlphaFoldDB" id="A0A2S4PV97"/>
<evidence type="ECO:0000256" key="1">
    <source>
        <dbReference type="ARBA" id="ARBA00004123"/>
    </source>
</evidence>
<dbReference type="GO" id="GO:0008094">
    <property type="term" value="F:ATP-dependent activity, acting on DNA"/>
    <property type="evidence" value="ECO:0007669"/>
    <property type="project" value="TreeGrafter"/>
</dbReference>
<reference evidence="3 4" key="1">
    <citation type="submission" date="2017-10" db="EMBL/GenBank/DDBJ databases">
        <title>Development of genomic resources for the powdery mildew, Erysiphe pulchra.</title>
        <authorList>
            <person name="Wadl P.A."/>
            <person name="Mack B.M."/>
            <person name="Moore G."/>
            <person name="Beltz S.B."/>
        </authorList>
    </citation>
    <scope>NUCLEOTIDE SEQUENCE [LARGE SCALE GENOMIC DNA]</scope>
    <source>
        <strain evidence="3">Cflorida</strain>
    </source>
</reference>
<dbReference type="GO" id="GO:0003697">
    <property type="term" value="F:single-stranded DNA binding"/>
    <property type="evidence" value="ECO:0007669"/>
    <property type="project" value="TreeGrafter"/>
</dbReference>
<dbReference type="InterPro" id="IPR027417">
    <property type="entry name" value="P-loop_NTPase"/>
</dbReference>
<sequence>MKELNHPKAVDSKDDCYKIKQKIKPIQGSHLISLEEKYRKKNVRDDTETIVNSGCLAIDNLLGGGLERGNIIGLSCEGIEGRIFYFNLLSSVLIAQLKVSKPSSVPCTRAIIIDSTGSFPLTLLVTILKSRIIANQQISSSHNNGIQRDDESATVDHQIQRCLEMVNISRIFDLEGLWEVLGETGNVKHVLTRDSKASPNVLGNLSQVSSVEPTQSDLSQNIVCSAMEEGIVVLLVDNMTALISEFLTSRENGDAHNKLKLLSHKLHIFTRERNILTLLHNTAVTSNLPPKNPHIFSMRSVNTKSIFPSNPLKPALGQIFAQFTSLHLFFSSLPRARKDANLVYQKTKYPNSNIKLDLVSYTIVIEVLKDNSSKSSFASKGSIIGWREGWNRKGEMLDKY</sequence>
<dbReference type="InterPro" id="IPR051988">
    <property type="entry name" value="HRR_RAD51_Paralog"/>
</dbReference>
<evidence type="ECO:0000313" key="3">
    <source>
        <dbReference type="EMBL" id="POS85935.1"/>
    </source>
</evidence>
<dbReference type="SUPFAM" id="SSF52540">
    <property type="entry name" value="P-loop containing nucleoside triphosphate hydrolases"/>
    <property type="match status" value="1"/>
</dbReference>
<accession>A0A2S4PV97</accession>